<feature type="transmembrane region" description="Helical" evidence="1">
    <location>
        <begin position="202"/>
        <end position="220"/>
    </location>
</feature>
<keyword evidence="1" id="KW-1133">Transmembrane helix</keyword>
<keyword evidence="1" id="KW-0472">Membrane</keyword>
<dbReference type="Proteomes" id="UP000494322">
    <property type="component" value="Unassembled WGS sequence"/>
</dbReference>
<evidence type="ECO:0008006" key="4">
    <source>
        <dbReference type="Google" id="ProtNLM"/>
    </source>
</evidence>
<reference evidence="2 3" key="1">
    <citation type="submission" date="2020-04" db="EMBL/GenBank/DDBJ databases">
        <authorList>
            <person name="Depoorter E."/>
        </authorList>
    </citation>
    <scope>NUCLEOTIDE SEQUENCE [LARGE SCALE GENOMIC DNA]</scope>
    <source>
        <strain evidence="2 3">BCC0132</strain>
    </source>
</reference>
<gene>
    <name evidence="2" type="ORF">BCO9919_05434</name>
</gene>
<dbReference type="EMBL" id="CABWIK020000042">
    <property type="protein sequence ID" value="CAB3972744.1"/>
    <property type="molecule type" value="Genomic_DNA"/>
</dbReference>
<feature type="transmembrane region" description="Helical" evidence="1">
    <location>
        <begin position="166"/>
        <end position="190"/>
    </location>
</feature>
<protein>
    <recommendedName>
        <fullName evidence="4">Glycosyltransferase RgtA/B/C/D-like domain-containing protein</fullName>
    </recommendedName>
</protein>
<evidence type="ECO:0000256" key="1">
    <source>
        <dbReference type="SAM" id="Phobius"/>
    </source>
</evidence>
<dbReference type="AlphaFoldDB" id="A0A6J5JLK1"/>
<feature type="transmembrane region" description="Helical" evidence="1">
    <location>
        <begin position="29"/>
        <end position="49"/>
    </location>
</feature>
<accession>A0A6J5JLK1</accession>
<name>A0A6J5JLK1_9BURK</name>
<feature type="transmembrane region" description="Helical" evidence="1">
    <location>
        <begin position="90"/>
        <end position="109"/>
    </location>
</feature>
<sequence length="360" mass="38777">MPAAIEPEPTVLRNVIGRGPLLSRGLRNAVAALVALLYVCMYANARALLPEFIFRDADKIQTQIGGGSTYDGSSFDAVGKLYQALGDAGTAVFVVALGIATIAIALRHARRFGEGVAYLALIAPCLFFNLFVPSKDTLVVAMSIAVLAAVRLRGTVRPMLIAGVLYLGYAATIRSYFALILAIALAAWAFRRASTLPRIAGALLAVAVLIALPNAVYMLLQQLRDLAVDYLVYSSPFGARTSFYNPFPPDSFVHFVGNYAYSLVRLNLPVLFSFDPKGFAMQALIALFLGAAWRRMPVPPAHVPAIGFARHGELLACLLLGHVAVSMLFEPDLGSYLRHLSSIAPFAIVLWSVRVRRGPA</sequence>
<evidence type="ECO:0000313" key="2">
    <source>
        <dbReference type="EMBL" id="CAB3972744.1"/>
    </source>
</evidence>
<feature type="transmembrane region" description="Helical" evidence="1">
    <location>
        <begin position="115"/>
        <end position="132"/>
    </location>
</feature>
<keyword evidence="1" id="KW-0812">Transmembrane</keyword>
<proteinExistence type="predicted"/>
<evidence type="ECO:0000313" key="3">
    <source>
        <dbReference type="Proteomes" id="UP000494322"/>
    </source>
</evidence>
<organism evidence="2 3">
    <name type="scientific">Burkholderia cenocepacia</name>
    <dbReference type="NCBI Taxonomy" id="95486"/>
    <lineage>
        <taxon>Bacteria</taxon>
        <taxon>Pseudomonadati</taxon>
        <taxon>Pseudomonadota</taxon>
        <taxon>Betaproteobacteria</taxon>
        <taxon>Burkholderiales</taxon>
        <taxon>Burkholderiaceae</taxon>
        <taxon>Burkholderia</taxon>
        <taxon>Burkholderia cepacia complex</taxon>
    </lineage>
</organism>
<feature type="transmembrane region" description="Helical" evidence="1">
    <location>
        <begin position="137"/>
        <end position="154"/>
    </location>
</feature>